<accession>A0A143C0U8</accession>
<dbReference type="SMART" id="SM01012">
    <property type="entry name" value="ANTAR"/>
    <property type="match status" value="1"/>
</dbReference>
<protein>
    <recommendedName>
        <fullName evidence="1">ANTAR domain-containing protein</fullName>
    </recommendedName>
</protein>
<dbReference type="STRING" id="1783515.A4E84_17030"/>
<dbReference type="Pfam" id="PF03861">
    <property type="entry name" value="ANTAR"/>
    <property type="match status" value="1"/>
</dbReference>
<feature type="domain" description="ANTAR" evidence="1">
    <location>
        <begin position="29"/>
        <end position="90"/>
    </location>
</feature>
<dbReference type="InterPro" id="IPR005561">
    <property type="entry name" value="ANTAR"/>
</dbReference>
<gene>
    <name evidence="2" type="ORF">A4E84_17030</name>
</gene>
<dbReference type="Gene3D" id="1.10.10.10">
    <property type="entry name" value="Winged helix-like DNA-binding domain superfamily/Winged helix DNA-binding domain"/>
    <property type="match status" value="1"/>
</dbReference>
<dbReference type="GO" id="GO:0003723">
    <property type="term" value="F:RNA binding"/>
    <property type="evidence" value="ECO:0007669"/>
    <property type="project" value="InterPro"/>
</dbReference>
<dbReference type="SUPFAM" id="SSF52172">
    <property type="entry name" value="CheY-like"/>
    <property type="match status" value="1"/>
</dbReference>
<dbReference type="Proteomes" id="UP000076096">
    <property type="component" value="Chromosome"/>
</dbReference>
<dbReference type="EMBL" id="CP015098">
    <property type="protein sequence ID" value="AMW11058.1"/>
    <property type="molecule type" value="Genomic_DNA"/>
</dbReference>
<dbReference type="InterPro" id="IPR036388">
    <property type="entry name" value="WH-like_DNA-bd_sf"/>
</dbReference>
<dbReference type="PROSITE" id="PS50921">
    <property type="entry name" value="ANTAR"/>
    <property type="match status" value="1"/>
</dbReference>
<dbReference type="RefSeq" id="WP_062927404.1">
    <property type="nucleotide sequence ID" value="NZ_CP015098.1"/>
</dbReference>
<name>A0A143C0U8_9ACTN</name>
<sequence>MHQVSTPREEQRLLRTVPSAEDAVLLAEVVELRAENEQLGRALTSRAVIDQARGMMMALAPCSSDRAWDLLVDVSQHCNIKLRDVAEALVATTKDRTLPEPIQRELRRALRRLHAEDRR</sequence>
<dbReference type="AlphaFoldDB" id="A0A143C0U8"/>
<evidence type="ECO:0000313" key="2">
    <source>
        <dbReference type="EMBL" id="AMW11058.1"/>
    </source>
</evidence>
<evidence type="ECO:0000313" key="3">
    <source>
        <dbReference type="Proteomes" id="UP000076096"/>
    </source>
</evidence>
<dbReference type="InterPro" id="IPR011006">
    <property type="entry name" value="CheY-like_superfamily"/>
</dbReference>
<keyword evidence="3" id="KW-1185">Reference proteome</keyword>
<organism evidence="2 3">
    <name type="scientific">Streptomyces qaidamensis</name>
    <dbReference type="NCBI Taxonomy" id="1783515"/>
    <lineage>
        <taxon>Bacteria</taxon>
        <taxon>Bacillati</taxon>
        <taxon>Actinomycetota</taxon>
        <taxon>Actinomycetes</taxon>
        <taxon>Kitasatosporales</taxon>
        <taxon>Streptomycetaceae</taxon>
        <taxon>Streptomyces</taxon>
        <taxon>Streptomyces aurantiacus group</taxon>
    </lineage>
</organism>
<proteinExistence type="predicted"/>
<reference evidence="3" key="1">
    <citation type="submission" date="2016-04" db="EMBL/GenBank/DDBJ databases">
        <authorList>
            <person name="Zhang B."/>
        </authorList>
    </citation>
    <scope>NUCLEOTIDE SEQUENCE [LARGE SCALE GENOMIC DNA]</scope>
    <source>
        <strain evidence="3">S10</strain>
    </source>
</reference>
<evidence type="ECO:0000259" key="1">
    <source>
        <dbReference type="PROSITE" id="PS50921"/>
    </source>
</evidence>
<dbReference type="KEGG" id="stsi:A4E84_17030"/>